<name>A0A251MWR4_PRUPE</name>
<dbReference type="Pfam" id="PF23282">
    <property type="entry name" value="WHD_ROQ1"/>
    <property type="match status" value="1"/>
</dbReference>
<dbReference type="InterPro" id="IPR036390">
    <property type="entry name" value="WH_DNA-bd_sf"/>
</dbReference>
<keyword evidence="5" id="KW-1133">Transmembrane helix</keyword>
<keyword evidence="5" id="KW-0472">Membrane</keyword>
<feature type="transmembrane region" description="Helical" evidence="5">
    <location>
        <begin position="682"/>
        <end position="699"/>
    </location>
</feature>
<keyword evidence="1" id="KW-0433">Leucine-rich repeat</keyword>
<dbReference type="GO" id="GO:0043531">
    <property type="term" value="F:ADP binding"/>
    <property type="evidence" value="ECO:0007669"/>
    <property type="project" value="InterPro"/>
</dbReference>
<dbReference type="InterPro" id="IPR035897">
    <property type="entry name" value="Toll_tir_struct_dom_sf"/>
</dbReference>
<dbReference type="Gene3D" id="1.10.8.430">
    <property type="entry name" value="Helical domain of apoptotic protease-activating factors"/>
    <property type="match status" value="1"/>
</dbReference>
<evidence type="ECO:0000256" key="5">
    <source>
        <dbReference type="SAM" id="Phobius"/>
    </source>
</evidence>
<dbReference type="Pfam" id="PF01582">
    <property type="entry name" value="TIR"/>
    <property type="match status" value="1"/>
</dbReference>
<dbReference type="SUPFAM" id="SSF52200">
    <property type="entry name" value="Toll/Interleukin receptor TIR domain"/>
    <property type="match status" value="1"/>
</dbReference>
<dbReference type="PANTHER" id="PTHR11017:SF578">
    <property type="entry name" value="ADP-RIBOSYL CYCLASE_CYCLIC ADP-RIBOSE HYDROLASE"/>
    <property type="match status" value="1"/>
</dbReference>
<keyword evidence="2" id="KW-0677">Repeat</keyword>
<dbReference type="FunFam" id="3.40.50.10140:FF:000007">
    <property type="entry name" value="Disease resistance protein (TIR-NBS-LRR class)"/>
    <property type="match status" value="1"/>
</dbReference>
<dbReference type="Gene3D" id="3.40.50.10140">
    <property type="entry name" value="Toll/interleukin-1 receptor homology (TIR) domain"/>
    <property type="match status" value="1"/>
</dbReference>
<dbReference type="InterPro" id="IPR044974">
    <property type="entry name" value="Disease_R_plants"/>
</dbReference>
<protein>
    <recommendedName>
        <fullName evidence="6">TIR domain-containing protein</fullName>
    </recommendedName>
</protein>
<keyword evidence="4" id="KW-0520">NAD</keyword>
<dbReference type="AlphaFoldDB" id="A0A251MWR4"/>
<organism evidence="7 8">
    <name type="scientific">Prunus persica</name>
    <name type="common">Peach</name>
    <name type="synonym">Amygdalus persica</name>
    <dbReference type="NCBI Taxonomy" id="3760"/>
    <lineage>
        <taxon>Eukaryota</taxon>
        <taxon>Viridiplantae</taxon>
        <taxon>Streptophyta</taxon>
        <taxon>Embryophyta</taxon>
        <taxon>Tracheophyta</taxon>
        <taxon>Spermatophyta</taxon>
        <taxon>Magnoliopsida</taxon>
        <taxon>eudicotyledons</taxon>
        <taxon>Gunneridae</taxon>
        <taxon>Pentapetalae</taxon>
        <taxon>rosids</taxon>
        <taxon>fabids</taxon>
        <taxon>Rosales</taxon>
        <taxon>Rosaceae</taxon>
        <taxon>Amygdaloideae</taxon>
        <taxon>Amygdaleae</taxon>
        <taxon>Prunus</taxon>
    </lineage>
</organism>
<dbReference type="InterPro" id="IPR042197">
    <property type="entry name" value="Apaf_helical"/>
</dbReference>
<sequence length="710" mass="81338">MDSVTTQLLGASSVSSFNHSWAYDVFLCYRDADTHNNFTDNLYRNLLQRGIKTFLADELIRREEELLLMPTLFKAIGESRISIIVFSENFASSVWCLDELVEILQCRAAKQKIVWPVYYKVDLIDVRNQQGSFGEAFANHENKFRDNMEKVLRWRAALREATNLPGWYFLDGHNSKFVHNIVEEISAQVLNRTYFNVAKYPVGIESRVQDISELLGIGVNDVRMLGIWGPNGIGKTTIAKAVYNSIAHEFECSCFLASVGENSVAPGGLVKLQKIVLSEILGEKQLDWTHVDKGINVIKKILSHKKVLLILDNVNQLDQLNKLVGGSDWFGLGSRIIITTRDKHLLTAHQVNLIYKVKELYFDEAFELFSWNAFRRNKLPDDYAKVATAIVHYAKGLPLALTIIGSLLCGRSIDQWKAALDDYKRVVDLEIQDIVQISYDALEDLVKEVFLDIACFLKGKNKNYVIKMLESCHQNPEYGIQVLIEKALVIIKEDHIWMNDLIQKMGREIFSCQDSLTRLRSRRHSRSWFYKNVNHVLSENTGINRTEDIMVTLRVPDKTLSAKATSAKWIFLLIALCLEILSLAFDQVSSPRNPQYAVFGVMLAISAVLTCIWELIYKGKKERVELRRWRTLWWFYYPRPQRRLFGDVLDIFGLLGAISQCICSTVQYVYFIRHHQNPLKASLLPAIFLICLGASRLSCIQTDKTDEQNA</sequence>
<evidence type="ECO:0000313" key="7">
    <source>
        <dbReference type="EMBL" id="ONH91513.1"/>
    </source>
</evidence>
<feature type="domain" description="TIR" evidence="6">
    <location>
        <begin position="21"/>
        <end position="189"/>
    </location>
</feature>
<reference evidence="7 8" key="1">
    <citation type="journal article" date="2013" name="Nat. Genet.">
        <title>The high-quality draft genome of peach (Prunus persica) identifies unique patterns of genetic diversity, domestication and genome evolution.</title>
        <authorList>
            <consortium name="International Peach Genome Initiative"/>
            <person name="Verde I."/>
            <person name="Abbott A.G."/>
            <person name="Scalabrin S."/>
            <person name="Jung S."/>
            <person name="Shu S."/>
            <person name="Marroni F."/>
            <person name="Zhebentyayeva T."/>
            <person name="Dettori M.T."/>
            <person name="Grimwood J."/>
            <person name="Cattonaro F."/>
            <person name="Zuccolo A."/>
            <person name="Rossini L."/>
            <person name="Jenkins J."/>
            <person name="Vendramin E."/>
            <person name="Meisel L.A."/>
            <person name="Decroocq V."/>
            <person name="Sosinski B."/>
            <person name="Prochnik S."/>
            <person name="Mitros T."/>
            <person name="Policriti A."/>
            <person name="Cipriani G."/>
            <person name="Dondini L."/>
            <person name="Ficklin S."/>
            <person name="Goodstein D.M."/>
            <person name="Xuan P."/>
            <person name="Del Fabbro C."/>
            <person name="Aramini V."/>
            <person name="Copetti D."/>
            <person name="Gonzalez S."/>
            <person name="Horner D.S."/>
            <person name="Falchi R."/>
            <person name="Lucas S."/>
            <person name="Mica E."/>
            <person name="Maldonado J."/>
            <person name="Lazzari B."/>
            <person name="Bielenberg D."/>
            <person name="Pirona R."/>
            <person name="Miculan M."/>
            <person name="Barakat A."/>
            <person name="Testolin R."/>
            <person name="Stella A."/>
            <person name="Tartarini S."/>
            <person name="Tonutti P."/>
            <person name="Arus P."/>
            <person name="Orellana A."/>
            <person name="Wells C."/>
            <person name="Main D."/>
            <person name="Vizzotto G."/>
            <person name="Silva H."/>
            <person name="Salamini F."/>
            <person name="Schmutz J."/>
            <person name="Morgante M."/>
            <person name="Rokhsar D.S."/>
        </authorList>
    </citation>
    <scope>NUCLEOTIDE SEQUENCE [LARGE SCALE GENOMIC DNA]</scope>
    <source>
        <strain evidence="8">cv. Nemared</strain>
    </source>
</reference>
<evidence type="ECO:0000259" key="6">
    <source>
        <dbReference type="PROSITE" id="PS50104"/>
    </source>
</evidence>
<accession>A0A251MWR4</accession>
<evidence type="ECO:0000256" key="2">
    <source>
        <dbReference type="ARBA" id="ARBA00022737"/>
    </source>
</evidence>
<evidence type="ECO:0000256" key="1">
    <source>
        <dbReference type="ARBA" id="ARBA00022614"/>
    </source>
</evidence>
<gene>
    <name evidence="7" type="ORF">PRUPE_8G119800</name>
</gene>
<dbReference type="PANTHER" id="PTHR11017">
    <property type="entry name" value="LEUCINE-RICH REPEAT-CONTAINING PROTEIN"/>
    <property type="match status" value="1"/>
</dbReference>
<keyword evidence="5" id="KW-0812">Transmembrane</keyword>
<dbReference type="Proteomes" id="UP000006882">
    <property type="component" value="Chromosome G8"/>
</dbReference>
<dbReference type="GO" id="GO:0006952">
    <property type="term" value="P:defense response"/>
    <property type="evidence" value="ECO:0007669"/>
    <property type="project" value="UniProtKB-KW"/>
</dbReference>
<dbReference type="InterPro" id="IPR058192">
    <property type="entry name" value="WHD_ROQ1-like"/>
</dbReference>
<dbReference type="SUPFAM" id="SSF52540">
    <property type="entry name" value="P-loop containing nucleoside triphosphate hydrolases"/>
    <property type="match status" value="1"/>
</dbReference>
<evidence type="ECO:0000313" key="8">
    <source>
        <dbReference type="Proteomes" id="UP000006882"/>
    </source>
</evidence>
<keyword evidence="8" id="KW-1185">Reference proteome</keyword>
<dbReference type="PROSITE" id="PS50104">
    <property type="entry name" value="TIR"/>
    <property type="match status" value="1"/>
</dbReference>
<dbReference type="SMART" id="SM00255">
    <property type="entry name" value="TIR"/>
    <property type="match status" value="1"/>
</dbReference>
<dbReference type="InterPro" id="IPR003593">
    <property type="entry name" value="AAA+_ATPase"/>
</dbReference>
<evidence type="ECO:0000256" key="3">
    <source>
        <dbReference type="ARBA" id="ARBA00022821"/>
    </source>
</evidence>
<dbReference type="SUPFAM" id="SSF46785">
    <property type="entry name" value="Winged helix' DNA-binding domain"/>
    <property type="match status" value="1"/>
</dbReference>
<dbReference type="Gene3D" id="3.40.50.300">
    <property type="entry name" value="P-loop containing nucleotide triphosphate hydrolases"/>
    <property type="match status" value="1"/>
</dbReference>
<dbReference type="GO" id="GO:0007165">
    <property type="term" value="P:signal transduction"/>
    <property type="evidence" value="ECO:0007669"/>
    <property type="project" value="InterPro"/>
</dbReference>
<feature type="transmembrane region" description="Helical" evidence="5">
    <location>
        <begin position="597"/>
        <end position="617"/>
    </location>
</feature>
<dbReference type="Pfam" id="PF00931">
    <property type="entry name" value="NB-ARC"/>
    <property type="match status" value="1"/>
</dbReference>
<proteinExistence type="predicted"/>
<feature type="transmembrane region" description="Helical" evidence="5">
    <location>
        <begin position="567"/>
        <end position="585"/>
    </location>
</feature>
<dbReference type="SMART" id="SM00382">
    <property type="entry name" value="AAA"/>
    <property type="match status" value="1"/>
</dbReference>
<dbReference type="PRINTS" id="PR00364">
    <property type="entry name" value="DISEASERSIST"/>
</dbReference>
<dbReference type="eggNOG" id="ENOG502R4BG">
    <property type="taxonomic scope" value="Eukaryota"/>
</dbReference>
<dbReference type="EMBL" id="CM007658">
    <property type="protein sequence ID" value="ONH91513.1"/>
    <property type="molecule type" value="Genomic_DNA"/>
</dbReference>
<evidence type="ECO:0000256" key="4">
    <source>
        <dbReference type="ARBA" id="ARBA00023027"/>
    </source>
</evidence>
<dbReference type="Gramene" id="ONH91513">
    <property type="protein sequence ID" value="ONH91513"/>
    <property type="gene ID" value="PRUPE_8G119800"/>
</dbReference>
<dbReference type="InterPro" id="IPR027417">
    <property type="entry name" value="P-loop_NTPase"/>
</dbReference>
<dbReference type="InterPro" id="IPR000157">
    <property type="entry name" value="TIR_dom"/>
</dbReference>
<dbReference type="InterPro" id="IPR002182">
    <property type="entry name" value="NB-ARC"/>
</dbReference>
<keyword evidence="3" id="KW-0611">Plant defense</keyword>
<feature type="transmembrane region" description="Helical" evidence="5">
    <location>
        <begin position="648"/>
        <end position="670"/>
    </location>
</feature>